<accession>A0A1W0E4A1</accession>
<dbReference type="EMBL" id="MNPJ01000023">
    <property type="protein sequence ID" value="OQS54063.1"/>
    <property type="molecule type" value="Genomic_DNA"/>
</dbReference>
<feature type="compositionally biased region" description="Basic and acidic residues" evidence="1">
    <location>
        <begin position="58"/>
        <end position="67"/>
    </location>
</feature>
<name>A0A1W0E4A1_9MICR</name>
<protein>
    <submittedName>
        <fullName evidence="2">Uncharacterized protein</fullName>
    </submittedName>
</protein>
<proteinExistence type="predicted"/>
<dbReference type="VEuPathDB" id="MicrosporidiaDB:EHP00_1926"/>
<feature type="region of interest" description="Disordered" evidence="1">
    <location>
        <begin position="33"/>
        <end position="67"/>
    </location>
</feature>
<dbReference type="AlphaFoldDB" id="A0A1W0E4A1"/>
<feature type="compositionally biased region" description="Basic residues" evidence="1">
    <location>
        <begin position="47"/>
        <end position="57"/>
    </location>
</feature>
<evidence type="ECO:0000313" key="2">
    <source>
        <dbReference type="EMBL" id="OQS54063.1"/>
    </source>
</evidence>
<gene>
    <name evidence="2" type="ORF">EHP00_1926</name>
</gene>
<reference evidence="2 3" key="1">
    <citation type="journal article" date="2017" name="Environ. Microbiol.">
        <title>Decay of the glycolytic pathway and adaptation to intranuclear parasitism within Enterocytozoonidae microsporidia.</title>
        <authorList>
            <person name="Wiredu Boakye D."/>
            <person name="Jaroenlak P."/>
            <person name="Prachumwat A."/>
            <person name="Williams T.A."/>
            <person name="Bateman K.S."/>
            <person name="Itsathitphaisarn O."/>
            <person name="Sritunyalucksana K."/>
            <person name="Paszkiewicz K.H."/>
            <person name="Moore K.A."/>
            <person name="Stentiford G.D."/>
            <person name="Williams B.A."/>
        </authorList>
    </citation>
    <scope>NUCLEOTIDE SEQUENCE [LARGE SCALE GENOMIC DNA]</scope>
    <source>
        <strain evidence="2 3">TH1</strain>
    </source>
</reference>
<comment type="caution">
    <text evidence="2">The sequence shown here is derived from an EMBL/GenBank/DDBJ whole genome shotgun (WGS) entry which is preliminary data.</text>
</comment>
<evidence type="ECO:0000313" key="3">
    <source>
        <dbReference type="Proteomes" id="UP000192758"/>
    </source>
</evidence>
<sequence length="67" mass="7964">MFINYIYFISYAIKLINTSTEIDLQCYEDPYDLDSDTDDKKNNSNKNKNKKTKKKKRSEPCDSDKEN</sequence>
<organism evidence="2 3">
    <name type="scientific">Ecytonucleospora hepatopenaei</name>
    <dbReference type="NCBI Taxonomy" id="646526"/>
    <lineage>
        <taxon>Eukaryota</taxon>
        <taxon>Fungi</taxon>
        <taxon>Fungi incertae sedis</taxon>
        <taxon>Microsporidia</taxon>
        <taxon>Enterocytozoonidae</taxon>
        <taxon>Ecytonucleospora</taxon>
    </lineage>
</organism>
<keyword evidence="3" id="KW-1185">Reference proteome</keyword>
<dbReference type="Proteomes" id="UP000192758">
    <property type="component" value="Unassembled WGS sequence"/>
</dbReference>
<evidence type="ECO:0000256" key="1">
    <source>
        <dbReference type="SAM" id="MobiDB-lite"/>
    </source>
</evidence>